<comment type="caution">
    <text evidence="2">The sequence shown here is derived from an EMBL/GenBank/DDBJ whole genome shotgun (WGS) entry which is preliminary data.</text>
</comment>
<evidence type="ECO:0000313" key="2">
    <source>
        <dbReference type="EMBL" id="GCE32042.1"/>
    </source>
</evidence>
<dbReference type="OrthoDB" id="165986at2"/>
<keyword evidence="1" id="KW-0812">Transmembrane</keyword>
<dbReference type="AlphaFoldDB" id="A0A402BL29"/>
<dbReference type="EMBL" id="BIFT01000003">
    <property type="protein sequence ID" value="GCE32042.1"/>
    <property type="molecule type" value="Genomic_DNA"/>
</dbReference>
<keyword evidence="3" id="KW-1185">Reference proteome</keyword>
<keyword evidence="1" id="KW-1133">Transmembrane helix</keyword>
<dbReference type="RefSeq" id="WP_126632053.1">
    <property type="nucleotide sequence ID" value="NZ_BIFT01000003.1"/>
</dbReference>
<dbReference type="Proteomes" id="UP000287171">
    <property type="component" value="Unassembled WGS sequence"/>
</dbReference>
<reference evidence="3" key="1">
    <citation type="submission" date="2018-12" db="EMBL/GenBank/DDBJ databases">
        <title>Tengunoibacter tsumagoiensis gen. nov., sp. nov., Dictyobacter kobayashii sp. nov., D. alpinus sp. nov., and D. joshuensis sp. nov. and description of Dictyobacteraceae fam. nov. within the order Ktedonobacterales isolated from Tengu-no-mugimeshi.</title>
        <authorList>
            <person name="Wang C.M."/>
            <person name="Zheng Y."/>
            <person name="Sakai Y."/>
            <person name="Toyoda A."/>
            <person name="Minakuchi Y."/>
            <person name="Abe K."/>
            <person name="Yokota A."/>
            <person name="Yabe S."/>
        </authorList>
    </citation>
    <scope>NUCLEOTIDE SEQUENCE [LARGE SCALE GENOMIC DNA]</scope>
    <source>
        <strain evidence="3">Uno16</strain>
    </source>
</reference>
<name>A0A402BL29_9CHLR</name>
<protein>
    <submittedName>
        <fullName evidence="2">Uncharacterized protein</fullName>
    </submittedName>
</protein>
<gene>
    <name evidence="2" type="ORF">KDA_75260</name>
</gene>
<accession>A0A402BL29</accession>
<keyword evidence="1" id="KW-0472">Membrane</keyword>
<evidence type="ECO:0000313" key="3">
    <source>
        <dbReference type="Proteomes" id="UP000287171"/>
    </source>
</evidence>
<evidence type="ECO:0000256" key="1">
    <source>
        <dbReference type="SAM" id="Phobius"/>
    </source>
</evidence>
<organism evidence="2 3">
    <name type="scientific">Dictyobacter alpinus</name>
    <dbReference type="NCBI Taxonomy" id="2014873"/>
    <lineage>
        <taxon>Bacteria</taxon>
        <taxon>Bacillati</taxon>
        <taxon>Chloroflexota</taxon>
        <taxon>Ktedonobacteria</taxon>
        <taxon>Ktedonobacterales</taxon>
        <taxon>Dictyobacteraceae</taxon>
        <taxon>Dictyobacter</taxon>
    </lineage>
</organism>
<proteinExistence type="predicted"/>
<feature type="transmembrane region" description="Helical" evidence="1">
    <location>
        <begin position="59"/>
        <end position="79"/>
    </location>
</feature>
<feature type="transmembrane region" description="Helical" evidence="1">
    <location>
        <begin position="20"/>
        <end position="39"/>
    </location>
</feature>
<sequence>MGTLNNLNTIVTQLQQHAATIGITLAGLMIGIYCMMIMLSHDNSAMANRNKWDNLQKVLICAGIIAGTGAFMQFAQGLGKML</sequence>